<name>A0ABU7XIK6_9HYPH</name>
<keyword evidence="4" id="KW-1185">Reference proteome</keyword>
<evidence type="ECO:0000313" key="3">
    <source>
        <dbReference type="EMBL" id="MEF3367219.1"/>
    </source>
</evidence>
<proteinExistence type="predicted"/>
<evidence type="ECO:0000256" key="2">
    <source>
        <dbReference type="SAM" id="SignalP"/>
    </source>
</evidence>
<evidence type="ECO:0000256" key="1">
    <source>
        <dbReference type="SAM" id="MobiDB-lite"/>
    </source>
</evidence>
<sequence>MSKYISVVLFALGFAQPALAQKMDADDLKWINQCIGDNKGEEGGTPAIIRAYCICMNEKMDDNETQSITQWEKANPDARKDCEKQAGWK</sequence>
<reference evidence="3 4" key="1">
    <citation type="submission" date="2024-02" db="EMBL/GenBank/DDBJ databases">
        <authorList>
            <person name="Grouzdev D."/>
        </authorList>
    </citation>
    <scope>NUCLEOTIDE SEQUENCE [LARGE SCALE GENOMIC DNA]</scope>
    <source>
        <strain evidence="3 4">9N</strain>
    </source>
</reference>
<keyword evidence="2" id="KW-0732">Signal</keyword>
<feature type="chain" id="PRO_5046355515" evidence="2">
    <location>
        <begin position="21"/>
        <end position="89"/>
    </location>
</feature>
<dbReference type="RefSeq" id="WP_332082254.1">
    <property type="nucleotide sequence ID" value="NZ_JAZHYN010000035.1"/>
</dbReference>
<accession>A0ABU7XIK6</accession>
<dbReference type="EMBL" id="JAZHYN010000035">
    <property type="protein sequence ID" value="MEF3367219.1"/>
    <property type="molecule type" value="Genomic_DNA"/>
</dbReference>
<feature type="region of interest" description="Disordered" evidence="1">
    <location>
        <begin position="65"/>
        <end position="89"/>
    </location>
</feature>
<feature type="compositionally biased region" description="Basic and acidic residues" evidence="1">
    <location>
        <begin position="74"/>
        <end position="89"/>
    </location>
</feature>
<protein>
    <submittedName>
        <fullName evidence="3">Uncharacterized protein</fullName>
    </submittedName>
</protein>
<organism evidence="3 4">
    <name type="scientific">Methylocystis borbori</name>
    <dbReference type="NCBI Taxonomy" id="3118750"/>
    <lineage>
        <taxon>Bacteria</taxon>
        <taxon>Pseudomonadati</taxon>
        <taxon>Pseudomonadota</taxon>
        <taxon>Alphaproteobacteria</taxon>
        <taxon>Hyphomicrobiales</taxon>
        <taxon>Methylocystaceae</taxon>
        <taxon>Methylocystis</taxon>
    </lineage>
</organism>
<evidence type="ECO:0000313" key="4">
    <source>
        <dbReference type="Proteomes" id="UP001350748"/>
    </source>
</evidence>
<comment type="caution">
    <text evidence="3">The sequence shown here is derived from an EMBL/GenBank/DDBJ whole genome shotgun (WGS) entry which is preliminary data.</text>
</comment>
<gene>
    <name evidence="3" type="ORF">V3H18_11805</name>
</gene>
<feature type="signal peptide" evidence="2">
    <location>
        <begin position="1"/>
        <end position="20"/>
    </location>
</feature>
<dbReference type="Proteomes" id="UP001350748">
    <property type="component" value="Unassembled WGS sequence"/>
</dbReference>